<comment type="caution">
    <text evidence="2">The sequence shown here is derived from an EMBL/GenBank/DDBJ whole genome shotgun (WGS) entry which is preliminary data.</text>
</comment>
<organism evidence="2 3">
    <name type="scientific">Quercus suber</name>
    <name type="common">Cork oak</name>
    <dbReference type="NCBI Taxonomy" id="58331"/>
    <lineage>
        <taxon>Eukaryota</taxon>
        <taxon>Viridiplantae</taxon>
        <taxon>Streptophyta</taxon>
        <taxon>Embryophyta</taxon>
        <taxon>Tracheophyta</taxon>
        <taxon>Spermatophyta</taxon>
        <taxon>Magnoliopsida</taxon>
        <taxon>eudicotyledons</taxon>
        <taxon>Gunneridae</taxon>
        <taxon>Pentapetalae</taxon>
        <taxon>rosids</taxon>
        <taxon>fabids</taxon>
        <taxon>Fagales</taxon>
        <taxon>Fagaceae</taxon>
        <taxon>Quercus</taxon>
    </lineage>
</organism>
<evidence type="ECO:0000313" key="3">
    <source>
        <dbReference type="Proteomes" id="UP000237347"/>
    </source>
</evidence>
<dbReference type="EMBL" id="PKMF04000003">
    <property type="protein sequence ID" value="KAK7861169.1"/>
    <property type="molecule type" value="Genomic_DNA"/>
</dbReference>
<reference evidence="2 3" key="1">
    <citation type="journal article" date="2018" name="Sci. Data">
        <title>The draft genome sequence of cork oak.</title>
        <authorList>
            <person name="Ramos A.M."/>
            <person name="Usie A."/>
            <person name="Barbosa P."/>
            <person name="Barros P.M."/>
            <person name="Capote T."/>
            <person name="Chaves I."/>
            <person name="Simoes F."/>
            <person name="Abreu I."/>
            <person name="Carrasquinho I."/>
            <person name="Faro C."/>
            <person name="Guimaraes J.B."/>
            <person name="Mendonca D."/>
            <person name="Nobrega F."/>
            <person name="Rodrigues L."/>
            <person name="Saibo N.J.M."/>
            <person name="Varela M.C."/>
            <person name="Egas C."/>
            <person name="Matos J."/>
            <person name="Miguel C.M."/>
            <person name="Oliveira M.M."/>
            <person name="Ricardo C.P."/>
            <person name="Goncalves S."/>
        </authorList>
    </citation>
    <scope>NUCLEOTIDE SEQUENCE [LARGE SCALE GENOMIC DNA]</scope>
    <source>
        <strain evidence="3">cv. HL8</strain>
    </source>
</reference>
<gene>
    <name evidence="2" type="ORF">CFP56_024421</name>
</gene>
<feature type="region of interest" description="Disordered" evidence="1">
    <location>
        <begin position="66"/>
        <end position="110"/>
    </location>
</feature>
<dbReference type="Proteomes" id="UP000237347">
    <property type="component" value="Unassembled WGS sequence"/>
</dbReference>
<evidence type="ECO:0000313" key="2">
    <source>
        <dbReference type="EMBL" id="KAK7861169.1"/>
    </source>
</evidence>
<dbReference type="Gene3D" id="1.10.10.10">
    <property type="entry name" value="Winged helix-like DNA-binding domain superfamily/Winged helix DNA-binding domain"/>
    <property type="match status" value="1"/>
</dbReference>
<keyword evidence="3" id="KW-1185">Reference proteome</keyword>
<sequence>MTPSEITFQLPTQYSNVPSRLDCMFRLLACHSLLTCPILSNGINYYLVDLPRALSLDLGNMRQFGKGREFGPGPSREWSRCSVSKQHEIGPSKRHVISSMQADSHGLYRK</sequence>
<evidence type="ECO:0000256" key="1">
    <source>
        <dbReference type="SAM" id="MobiDB-lite"/>
    </source>
</evidence>
<dbReference type="InterPro" id="IPR036388">
    <property type="entry name" value="WH-like_DNA-bd_sf"/>
</dbReference>
<name>A0AAW0MGI4_QUESU</name>
<protein>
    <submittedName>
        <fullName evidence="2">Uncharacterized protein</fullName>
    </submittedName>
</protein>
<proteinExistence type="predicted"/>
<accession>A0AAW0MGI4</accession>
<dbReference type="AlphaFoldDB" id="A0AAW0MGI4"/>